<dbReference type="EMBL" id="JAMZNK010000007">
    <property type="protein sequence ID" value="MDA6069197.1"/>
    <property type="molecule type" value="Genomic_DNA"/>
</dbReference>
<accession>A0ABT4WAD9</accession>
<dbReference type="Proteomes" id="UP001212170">
    <property type="component" value="Unassembled WGS sequence"/>
</dbReference>
<evidence type="ECO:0008006" key="3">
    <source>
        <dbReference type="Google" id="ProtNLM"/>
    </source>
</evidence>
<protein>
    <recommendedName>
        <fullName evidence="3">DUF4935 domain-containing protein</fullName>
    </recommendedName>
</protein>
<evidence type="ECO:0000313" key="1">
    <source>
        <dbReference type="EMBL" id="MDA6069197.1"/>
    </source>
</evidence>
<reference evidence="1 2" key="1">
    <citation type="journal article" date="2023" name="Chemosphere">
        <title>Whole genome analysis of Flavobacterium aziz-sancarii sp. nov., isolated from Ardley Island (Antarctica), revealed a rich resistome and bioremediation potential.</title>
        <authorList>
            <person name="Otur C."/>
            <person name="Okay S."/>
            <person name="Kurt-Kizildogan A."/>
        </authorList>
    </citation>
    <scope>NUCLEOTIDE SEQUENCE [LARGE SCALE GENOMIC DNA]</scope>
    <source>
        <strain evidence="1 2">AC</strain>
    </source>
</reference>
<evidence type="ECO:0000313" key="2">
    <source>
        <dbReference type="Proteomes" id="UP001212170"/>
    </source>
</evidence>
<proteinExistence type="predicted"/>
<comment type="caution">
    <text evidence="1">The sequence shown here is derived from an EMBL/GenBank/DDBJ whole genome shotgun (WGS) entry which is preliminary data.</text>
</comment>
<name>A0ABT4WAD9_9FLAO</name>
<sequence length="299" mass="35004">MSNITCILDACSVINLIHIDEDDFLQKKLEKLDIRINELVFKEIRSNVYNKLNLIDKRISADSSITKDLIKNIEIQLTYFRSKIKLNEDVFKDLGDDYFERIGEITGYIKANGELHSTALALYLSRTESKKIFFYTDDYPAKNEFSSFFEFQQIGQIKDSVDLLVLLFWIDENFSKAQLLNFISKLFSEYAIEVSFLEKELKSYLENNVDAKFAKTNPGVRENLKELISKLSNHNFSKISENKEFFEQKKQKCKIINDIIKKYNKVFELQNTSIDILVKIRNLEGDLKTNKVYKILDLC</sequence>
<organism evidence="1 2">
    <name type="scientific">Flavobacterium azizsancarii</name>
    <dbReference type="NCBI Taxonomy" id="2961580"/>
    <lineage>
        <taxon>Bacteria</taxon>
        <taxon>Pseudomonadati</taxon>
        <taxon>Bacteroidota</taxon>
        <taxon>Flavobacteriia</taxon>
        <taxon>Flavobacteriales</taxon>
        <taxon>Flavobacteriaceae</taxon>
        <taxon>Flavobacterium</taxon>
    </lineage>
</organism>
<keyword evidence="2" id="KW-1185">Reference proteome</keyword>
<gene>
    <name evidence="1" type="ORF">NJT12_06155</name>
</gene>
<dbReference type="RefSeq" id="WP_271335012.1">
    <property type="nucleotide sequence ID" value="NZ_JAMZNK010000007.1"/>
</dbReference>